<dbReference type="SUPFAM" id="SSF51735">
    <property type="entry name" value="NAD(P)-binding Rossmann-fold domains"/>
    <property type="match status" value="1"/>
</dbReference>
<dbReference type="PANTHER" id="PTHR43162:SF1">
    <property type="entry name" value="PRESTALK A DIFFERENTIATION PROTEIN A"/>
    <property type="match status" value="1"/>
</dbReference>
<dbReference type="Gene3D" id="3.40.50.720">
    <property type="entry name" value="NAD(P)-binding Rossmann-like Domain"/>
    <property type="match status" value="1"/>
</dbReference>
<feature type="region of interest" description="Disordered" evidence="1">
    <location>
        <begin position="257"/>
        <end position="282"/>
    </location>
</feature>
<name>A0A1H9ATY2_9ACTN</name>
<dbReference type="Gene3D" id="3.90.25.10">
    <property type="entry name" value="UDP-galactose 4-epimerase, domain 1"/>
    <property type="match status" value="1"/>
</dbReference>
<accession>A0A1H9ATY2</accession>
<dbReference type="PANTHER" id="PTHR43162">
    <property type="match status" value="1"/>
</dbReference>
<organism evidence="3 4">
    <name type="scientific">Microlunatus flavus</name>
    <dbReference type="NCBI Taxonomy" id="1036181"/>
    <lineage>
        <taxon>Bacteria</taxon>
        <taxon>Bacillati</taxon>
        <taxon>Actinomycetota</taxon>
        <taxon>Actinomycetes</taxon>
        <taxon>Propionibacteriales</taxon>
        <taxon>Propionibacteriaceae</taxon>
        <taxon>Microlunatus</taxon>
    </lineage>
</organism>
<dbReference type="EMBL" id="FOFA01000001">
    <property type="protein sequence ID" value="SEP80282.1"/>
    <property type="molecule type" value="Genomic_DNA"/>
</dbReference>
<sequence length="282" mass="29239">MILVTGSTGNVGRELVPLLVQRDLDVRCLVHAGGVALRTADAEVVEGDVDDPASVAAALEGCDRLFLLTPAHPDQVRRESALVDAAVRAGVRHVVAVSVVGADAASPSTFARWHREVDEHLRASGLGVTLLRPTAFMQVHLVPPGGAADGRWYGASGDGAHAFVDARDVADVAAHVLASSHPVEGALEVTGPRAITVPEAARAYGQAFGREVAYVDLPPEQLAGAMRGNGVPGFLVEGIVELYAAIRAGHAATTSNGVEELTGRPPGSYEDFLDRVTGSSTP</sequence>
<evidence type="ECO:0000256" key="1">
    <source>
        <dbReference type="SAM" id="MobiDB-lite"/>
    </source>
</evidence>
<gene>
    <name evidence="3" type="ORF">SAMN05421756_101733</name>
</gene>
<evidence type="ECO:0000313" key="4">
    <source>
        <dbReference type="Proteomes" id="UP000198504"/>
    </source>
</evidence>
<dbReference type="STRING" id="1036181.SAMN05421756_101733"/>
<dbReference type="InterPro" id="IPR036291">
    <property type="entry name" value="NAD(P)-bd_dom_sf"/>
</dbReference>
<dbReference type="AlphaFoldDB" id="A0A1H9ATY2"/>
<reference evidence="4" key="1">
    <citation type="submission" date="2016-10" db="EMBL/GenBank/DDBJ databases">
        <authorList>
            <person name="Varghese N."/>
            <person name="Submissions S."/>
        </authorList>
    </citation>
    <scope>NUCLEOTIDE SEQUENCE [LARGE SCALE GENOMIC DNA]</scope>
    <source>
        <strain evidence="4">CGMCC 4.6856</strain>
    </source>
</reference>
<keyword evidence="4" id="KW-1185">Reference proteome</keyword>
<dbReference type="Pfam" id="PF05368">
    <property type="entry name" value="NmrA"/>
    <property type="match status" value="1"/>
</dbReference>
<feature type="domain" description="NmrA-like" evidence="2">
    <location>
        <begin position="2"/>
        <end position="223"/>
    </location>
</feature>
<dbReference type="InterPro" id="IPR008030">
    <property type="entry name" value="NmrA-like"/>
</dbReference>
<evidence type="ECO:0000259" key="2">
    <source>
        <dbReference type="Pfam" id="PF05368"/>
    </source>
</evidence>
<dbReference type="Proteomes" id="UP000198504">
    <property type="component" value="Unassembled WGS sequence"/>
</dbReference>
<proteinExistence type="predicted"/>
<dbReference type="OrthoDB" id="3250520at2"/>
<protein>
    <submittedName>
        <fullName evidence="3">Uncharacterized conserved protein YbjT, contains NAD(P)-binding and DUF2867 domains</fullName>
    </submittedName>
</protein>
<evidence type="ECO:0000313" key="3">
    <source>
        <dbReference type="EMBL" id="SEP80282.1"/>
    </source>
</evidence>
<dbReference type="InterPro" id="IPR051604">
    <property type="entry name" value="Ergot_Alk_Oxidoreductase"/>
</dbReference>